<name>L1JTC8_GUITC</name>
<evidence type="ECO:0000313" key="3">
    <source>
        <dbReference type="EnsemblProtists" id="EKX51692"/>
    </source>
</evidence>
<sequence>MFELLMQQKLSDDSAAAERYHSSSSLMNGVPKPPPTYVPPTGASFMTWPNIYKNLKRIDYCTEQFDYISNRIKCITALTHGPFLQ</sequence>
<dbReference type="KEGG" id="gtt:GUITHDRAFT_102299"/>
<proteinExistence type="predicted"/>
<protein>
    <submittedName>
        <fullName evidence="2 3">Uncharacterized protein</fullName>
    </submittedName>
</protein>
<reference evidence="2 4" key="1">
    <citation type="journal article" date="2012" name="Nature">
        <title>Algal genomes reveal evolutionary mosaicism and the fate of nucleomorphs.</title>
        <authorList>
            <consortium name="DOE Joint Genome Institute"/>
            <person name="Curtis B.A."/>
            <person name="Tanifuji G."/>
            <person name="Burki F."/>
            <person name="Gruber A."/>
            <person name="Irimia M."/>
            <person name="Maruyama S."/>
            <person name="Arias M.C."/>
            <person name="Ball S.G."/>
            <person name="Gile G.H."/>
            <person name="Hirakawa Y."/>
            <person name="Hopkins J.F."/>
            <person name="Kuo A."/>
            <person name="Rensing S.A."/>
            <person name="Schmutz J."/>
            <person name="Symeonidi A."/>
            <person name="Elias M."/>
            <person name="Eveleigh R.J."/>
            <person name="Herman E.K."/>
            <person name="Klute M.J."/>
            <person name="Nakayama T."/>
            <person name="Obornik M."/>
            <person name="Reyes-Prieto A."/>
            <person name="Armbrust E.V."/>
            <person name="Aves S.J."/>
            <person name="Beiko R.G."/>
            <person name="Coutinho P."/>
            <person name="Dacks J.B."/>
            <person name="Durnford D.G."/>
            <person name="Fast N.M."/>
            <person name="Green B.R."/>
            <person name="Grisdale C.J."/>
            <person name="Hempel F."/>
            <person name="Henrissat B."/>
            <person name="Hoppner M.P."/>
            <person name="Ishida K."/>
            <person name="Kim E."/>
            <person name="Koreny L."/>
            <person name="Kroth P.G."/>
            <person name="Liu Y."/>
            <person name="Malik S.B."/>
            <person name="Maier U.G."/>
            <person name="McRose D."/>
            <person name="Mock T."/>
            <person name="Neilson J.A."/>
            <person name="Onodera N.T."/>
            <person name="Poole A.M."/>
            <person name="Pritham E.J."/>
            <person name="Richards T.A."/>
            <person name="Rocap G."/>
            <person name="Roy S.W."/>
            <person name="Sarai C."/>
            <person name="Schaack S."/>
            <person name="Shirato S."/>
            <person name="Slamovits C.H."/>
            <person name="Spencer D.F."/>
            <person name="Suzuki S."/>
            <person name="Worden A.Z."/>
            <person name="Zauner S."/>
            <person name="Barry K."/>
            <person name="Bell C."/>
            <person name="Bharti A.K."/>
            <person name="Crow J.A."/>
            <person name="Grimwood J."/>
            <person name="Kramer R."/>
            <person name="Lindquist E."/>
            <person name="Lucas S."/>
            <person name="Salamov A."/>
            <person name="McFadden G.I."/>
            <person name="Lane C.E."/>
            <person name="Keeling P.J."/>
            <person name="Gray M.W."/>
            <person name="Grigoriev I.V."/>
            <person name="Archibald J.M."/>
        </authorList>
    </citation>
    <scope>NUCLEOTIDE SEQUENCE</scope>
    <source>
        <strain evidence="2 4">CCMP2712</strain>
    </source>
</reference>
<reference evidence="4" key="2">
    <citation type="submission" date="2012-11" db="EMBL/GenBank/DDBJ databases">
        <authorList>
            <person name="Kuo A."/>
            <person name="Curtis B.A."/>
            <person name="Tanifuji G."/>
            <person name="Burki F."/>
            <person name="Gruber A."/>
            <person name="Irimia M."/>
            <person name="Maruyama S."/>
            <person name="Arias M.C."/>
            <person name="Ball S.G."/>
            <person name="Gile G.H."/>
            <person name="Hirakawa Y."/>
            <person name="Hopkins J.F."/>
            <person name="Rensing S.A."/>
            <person name="Schmutz J."/>
            <person name="Symeonidi A."/>
            <person name="Elias M."/>
            <person name="Eveleigh R.J."/>
            <person name="Herman E.K."/>
            <person name="Klute M.J."/>
            <person name="Nakayama T."/>
            <person name="Obornik M."/>
            <person name="Reyes-Prieto A."/>
            <person name="Armbrust E.V."/>
            <person name="Aves S.J."/>
            <person name="Beiko R.G."/>
            <person name="Coutinho P."/>
            <person name="Dacks J.B."/>
            <person name="Durnford D.G."/>
            <person name="Fast N.M."/>
            <person name="Green B.R."/>
            <person name="Grisdale C."/>
            <person name="Hempe F."/>
            <person name="Henrissat B."/>
            <person name="Hoppner M.P."/>
            <person name="Ishida K.-I."/>
            <person name="Kim E."/>
            <person name="Koreny L."/>
            <person name="Kroth P.G."/>
            <person name="Liu Y."/>
            <person name="Malik S.-B."/>
            <person name="Maier U.G."/>
            <person name="McRose D."/>
            <person name="Mock T."/>
            <person name="Neilson J.A."/>
            <person name="Onodera N.T."/>
            <person name="Poole A.M."/>
            <person name="Pritham E.J."/>
            <person name="Richards T.A."/>
            <person name="Rocap G."/>
            <person name="Roy S.W."/>
            <person name="Sarai C."/>
            <person name="Schaack S."/>
            <person name="Shirato S."/>
            <person name="Slamovits C.H."/>
            <person name="Spencer D.F."/>
            <person name="Suzuki S."/>
            <person name="Worden A.Z."/>
            <person name="Zauner S."/>
            <person name="Barry K."/>
            <person name="Bell C."/>
            <person name="Bharti A.K."/>
            <person name="Crow J.A."/>
            <person name="Grimwood J."/>
            <person name="Kramer R."/>
            <person name="Lindquist E."/>
            <person name="Lucas S."/>
            <person name="Salamov A."/>
            <person name="McFadden G.I."/>
            <person name="Lane C.E."/>
            <person name="Keeling P.J."/>
            <person name="Gray M.W."/>
            <person name="Grigoriev I.V."/>
            <person name="Archibald J.M."/>
        </authorList>
    </citation>
    <scope>NUCLEOTIDE SEQUENCE</scope>
    <source>
        <strain evidence="4">CCMP2712</strain>
    </source>
</reference>
<dbReference type="HOGENOM" id="CLU_2517343_0_0_1"/>
<accession>L1JTC8</accession>
<dbReference type="RefSeq" id="XP_005838672.1">
    <property type="nucleotide sequence ID" value="XM_005838615.1"/>
</dbReference>
<dbReference type="EMBL" id="JH992974">
    <property type="protein sequence ID" value="EKX51692.1"/>
    <property type="molecule type" value="Genomic_DNA"/>
</dbReference>
<keyword evidence="4" id="KW-1185">Reference proteome</keyword>
<dbReference type="EnsemblProtists" id="EKX51692">
    <property type="protein sequence ID" value="EKX51692"/>
    <property type="gene ID" value="GUITHDRAFT_102299"/>
</dbReference>
<dbReference type="AlphaFoldDB" id="L1JTC8"/>
<gene>
    <name evidence="2" type="ORF">GUITHDRAFT_102299</name>
</gene>
<evidence type="ECO:0000313" key="4">
    <source>
        <dbReference type="Proteomes" id="UP000011087"/>
    </source>
</evidence>
<reference evidence="3" key="3">
    <citation type="submission" date="2015-06" db="UniProtKB">
        <authorList>
            <consortium name="EnsemblProtists"/>
        </authorList>
    </citation>
    <scope>IDENTIFICATION</scope>
</reference>
<organism evidence="2">
    <name type="scientific">Guillardia theta (strain CCMP2712)</name>
    <name type="common">Cryptophyte</name>
    <dbReference type="NCBI Taxonomy" id="905079"/>
    <lineage>
        <taxon>Eukaryota</taxon>
        <taxon>Cryptophyceae</taxon>
        <taxon>Pyrenomonadales</taxon>
        <taxon>Geminigeraceae</taxon>
        <taxon>Guillardia</taxon>
    </lineage>
</organism>
<evidence type="ECO:0000313" key="2">
    <source>
        <dbReference type="EMBL" id="EKX51692.1"/>
    </source>
</evidence>
<dbReference type="GeneID" id="17308474"/>
<dbReference type="Proteomes" id="UP000011087">
    <property type="component" value="Unassembled WGS sequence"/>
</dbReference>
<evidence type="ECO:0000256" key="1">
    <source>
        <dbReference type="SAM" id="MobiDB-lite"/>
    </source>
</evidence>
<feature type="compositionally biased region" description="Basic and acidic residues" evidence="1">
    <location>
        <begin position="10"/>
        <end position="21"/>
    </location>
</feature>
<feature type="region of interest" description="Disordered" evidence="1">
    <location>
        <begin position="9"/>
        <end position="34"/>
    </location>
</feature>
<dbReference type="PaxDb" id="55529-EKX51692"/>